<organism evidence="12 13">
    <name type="scientific">Streptomyces gossypii</name>
    <dbReference type="NCBI Taxonomy" id="2883101"/>
    <lineage>
        <taxon>Bacteria</taxon>
        <taxon>Bacillati</taxon>
        <taxon>Actinomycetota</taxon>
        <taxon>Actinomycetes</taxon>
        <taxon>Kitasatosporales</taxon>
        <taxon>Streptomycetaceae</taxon>
        <taxon>Streptomyces</taxon>
    </lineage>
</organism>
<gene>
    <name evidence="10" type="primary">tal</name>
    <name evidence="12" type="ORF">LHJ74_33265</name>
</gene>
<evidence type="ECO:0000256" key="2">
    <source>
        <dbReference type="ARBA" id="ARBA00004496"/>
    </source>
</evidence>
<dbReference type="Pfam" id="PF00923">
    <property type="entry name" value="TAL_FSA"/>
    <property type="match status" value="1"/>
</dbReference>
<evidence type="ECO:0000256" key="7">
    <source>
        <dbReference type="ARBA" id="ARBA00022679"/>
    </source>
</evidence>
<dbReference type="EMBL" id="JAJAGO010000026">
    <property type="protein sequence ID" value="MCT2594729.1"/>
    <property type="molecule type" value="Genomic_DNA"/>
</dbReference>
<keyword evidence="6 10" id="KW-0963">Cytoplasm</keyword>
<dbReference type="PANTHER" id="PTHR10683:SF31">
    <property type="entry name" value="TRANSALDOLASE"/>
    <property type="match status" value="1"/>
</dbReference>
<evidence type="ECO:0000256" key="11">
    <source>
        <dbReference type="SAM" id="MobiDB-lite"/>
    </source>
</evidence>
<evidence type="ECO:0000256" key="4">
    <source>
        <dbReference type="ARBA" id="ARBA00008426"/>
    </source>
</evidence>
<comment type="caution">
    <text evidence="10">Lacks conserved residue(s) required for the propagation of feature annotation.</text>
</comment>
<evidence type="ECO:0000256" key="5">
    <source>
        <dbReference type="ARBA" id="ARBA00013151"/>
    </source>
</evidence>
<evidence type="ECO:0000256" key="6">
    <source>
        <dbReference type="ARBA" id="ARBA00022490"/>
    </source>
</evidence>
<evidence type="ECO:0000256" key="10">
    <source>
        <dbReference type="HAMAP-Rule" id="MF_00493"/>
    </source>
</evidence>
<keyword evidence="9 10" id="KW-0704">Schiff base</keyword>
<accession>A0ABT2K5F4</accession>
<dbReference type="Proteomes" id="UP001156389">
    <property type="component" value="Unassembled WGS sequence"/>
</dbReference>
<dbReference type="RefSeq" id="WP_260222084.1">
    <property type="nucleotide sequence ID" value="NZ_JAJAGO010000026.1"/>
</dbReference>
<proteinExistence type="inferred from homology"/>
<dbReference type="InterPro" id="IPR004732">
    <property type="entry name" value="Transaldolase_2"/>
</dbReference>
<sequence length="386" mass="40257">MSDRQGPSHGGVPHGGARYRGGPQLWLEHPGRRRLGDGTLAPLVRTGLVTGIALGPAGLSRALSADPAAYLPQLGGLPRTVTAASAVRALLVEDARRAAALLGRTRCPDVGRPDVDRLGEGSDGAREAAVSVPLDPALAHDAGRTVVEARTLCEAVGSPRLLVRIPATAAGLTAMGDCLAEGIGVDASPVFSPDRFGQVADAMRTGLARAGAAGGDPSRIPTAVTYCTGGLDTEAAWYLERCGDRRALELRGEVAVAGARLAHESWRRSGVRPPRLVWCTGSVPASAHAIRCGLRLSAPGTAHLVSEVTAAMVPEAGGAPAADRVSGRYDEARRVLRTLEQLGIGHCALTERLEGDTLARLSASWQELTWQVAASLRSHERTRQRA</sequence>
<dbReference type="EC" id="2.2.1.2" evidence="5 10"/>
<keyword evidence="7 10" id="KW-0808">Transferase</keyword>
<dbReference type="InterPro" id="IPR013785">
    <property type="entry name" value="Aldolase_TIM"/>
</dbReference>
<evidence type="ECO:0000256" key="3">
    <source>
        <dbReference type="ARBA" id="ARBA00004857"/>
    </source>
</evidence>
<reference evidence="12 13" key="1">
    <citation type="submission" date="2021-10" db="EMBL/GenBank/DDBJ databases">
        <title>Streptomyces gossypii sp. nov., isolated from soil collected from cotton field.</title>
        <authorList>
            <person name="Ge X."/>
            <person name="Chen X."/>
            <person name="Liu W."/>
        </authorList>
    </citation>
    <scope>NUCLEOTIDE SEQUENCE [LARGE SCALE GENOMIC DNA]</scope>
    <source>
        <strain evidence="12 13">N2-109</strain>
    </source>
</reference>
<evidence type="ECO:0000313" key="13">
    <source>
        <dbReference type="Proteomes" id="UP001156389"/>
    </source>
</evidence>
<evidence type="ECO:0000313" key="12">
    <source>
        <dbReference type="EMBL" id="MCT2594729.1"/>
    </source>
</evidence>
<dbReference type="HAMAP" id="MF_00493">
    <property type="entry name" value="Transaldolase_2"/>
    <property type="match status" value="1"/>
</dbReference>
<comment type="catalytic activity">
    <reaction evidence="10">
        <text>D-sedoheptulose 7-phosphate + D-glyceraldehyde 3-phosphate = D-erythrose 4-phosphate + beta-D-fructose 6-phosphate</text>
        <dbReference type="Rhea" id="RHEA:17053"/>
        <dbReference type="ChEBI" id="CHEBI:16897"/>
        <dbReference type="ChEBI" id="CHEBI:57483"/>
        <dbReference type="ChEBI" id="CHEBI:57634"/>
        <dbReference type="ChEBI" id="CHEBI:59776"/>
        <dbReference type="EC" id="2.2.1.2"/>
    </reaction>
</comment>
<dbReference type="InterPro" id="IPR001585">
    <property type="entry name" value="TAL/FSA"/>
</dbReference>
<name>A0ABT2K5F4_9ACTN</name>
<comment type="caution">
    <text evidence="12">The sequence shown here is derived from an EMBL/GenBank/DDBJ whole genome shotgun (WGS) entry which is preliminary data.</text>
</comment>
<comment type="similarity">
    <text evidence="4 10">Belongs to the transaldolase family. Type 2 subfamily.</text>
</comment>
<comment type="pathway">
    <text evidence="3 10">Carbohydrate degradation; pentose phosphate pathway; D-glyceraldehyde 3-phosphate and beta-D-fructose 6-phosphate from D-ribose 5-phosphate and D-xylulose 5-phosphate (non-oxidative stage): step 2/3.</text>
</comment>
<comment type="subcellular location">
    <subcellularLocation>
        <location evidence="2 10">Cytoplasm</location>
    </subcellularLocation>
</comment>
<evidence type="ECO:0000256" key="1">
    <source>
        <dbReference type="ARBA" id="ARBA00003518"/>
    </source>
</evidence>
<keyword evidence="8 10" id="KW-0570">Pentose shunt</keyword>
<dbReference type="PANTHER" id="PTHR10683">
    <property type="entry name" value="TRANSALDOLASE"/>
    <property type="match status" value="1"/>
</dbReference>
<dbReference type="Gene3D" id="3.20.20.70">
    <property type="entry name" value="Aldolase class I"/>
    <property type="match status" value="1"/>
</dbReference>
<keyword evidence="13" id="KW-1185">Reference proteome</keyword>
<evidence type="ECO:0000256" key="8">
    <source>
        <dbReference type="ARBA" id="ARBA00023126"/>
    </source>
</evidence>
<evidence type="ECO:0000256" key="9">
    <source>
        <dbReference type="ARBA" id="ARBA00023270"/>
    </source>
</evidence>
<dbReference type="SUPFAM" id="SSF51569">
    <property type="entry name" value="Aldolase"/>
    <property type="match status" value="1"/>
</dbReference>
<feature type="region of interest" description="Disordered" evidence="11">
    <location>
        <begin position="1"/>
        <end position="24"/>
    </location>
</feature>
<protein>
    <recommendedName>
        <fullName evidence="5 10">Transaldolase</fullName>
        <ecNumber evidence="5 10">2.2.1.2</ecNumber>
    </recommendedName>
</protein>
<comment type="function">
    <text evidence="1 10">Transaldolase is important for the balance of metabolites in the pentose-phosphate pathway.</text>
</comment>